<evidence type="ECO:0000256" key="1">
    <source>
        <dbReference type="SAM" id="MobiDB-lite"/>
    </source>
</evidence>
<gene>
    <name evidence="2" type="ORF">EVA_01372</name>
</gene>
<name>J9DBT7_9ZZZZ</name>
<feature type="region of interest" description="Disordered" evidence="1">
    <location>
        <begin position="17"/>
        <end position="57"/>
    </location>
</feature>
<sequence>MKCSFRTIGACFPYERGGSTQAESQRTKSDKACRAKKSMPETNCSSPIDRNPYLRLR</sequence>
<comment type="caution">
    <text evidence="2">The sequence shown here is derived from an EMBL/GenBank/DDBJ whole genome shotgun (WGS) entry which is preliminary data.</text>
</comment>
<accession>J9DBT7</accession>
<dbReference type="EMBL" id="AMCI01000195">
    <property type="protein sequence ID" value="EJX10391.1"/>
    <property type="molecule type" value="Genomic_DNA"/>
</dbReference>
<dbReference type="AlphaFoldDB" id="J9DBT7"/>
<organism evidence="2">
    <name type="scientific">gut metagenome</name>
    <dbReference type="NCBI Taxonomy" id="749906"/>
    <lineage>
        <taxon>unclassified sequences</taxon>
        <taxon>metagenomes</taxon>
        <taxon>organismal metagenomes</taxon>
    </lineage>
</organism>
<proteinExistence type="predicted"/>
<reference evidence="2" key="1">
    <citation type="journal article" date="2012" name="PLoS ONE">
        <title>Gene sets for utilization of primary and secondary nutrition supplies in the distal gut of endangered iberian lynx.</title>
        <authorList>
            <person name="Alcaide M."/>
            <person name="Messina E."/>
            <person name="Richter M."/>
            <person name="Bargiela R."/>
            <person name="Peplies J."/>
            <person name="Huws S.A."/>
            <person name="Newbold C.J."/>
            <person name="Golyshin P.N."/>
            <person name="Simon M.A."/>
            <person name="Lopez G."/>
            <person name="Yakimov M.M."/>
            <person name="Ferrer M."/>
        </authorList>
    </citation>
    <scope>NUCLEOTIDE SEQUENCE</scope>
</reference>
<protein>
    <submittedName>
        <fullName evidence="2">Uncharacterized protein</fullName>
    </submittedName>
</protein>
<evidence type="ECO:0000313" key="2">
    <source>
        <dbReference type="EMBL" id="EJX10391.1"/>
    </source>
</evidence>